<evidence type="ECO:0000256" key="4">
    <source>
        <dbReference type="PROSITE-ProRule" id="PRU00175"/>
    </source>
</evidence>
<dbReference type="InterPro" id="IPR004331">
    <property type="entry name" value="SPX_dom"/>
</dbReference>
<dbReference type="GO" id="GO:0008270">
    <property type="term" value="F:zinc ion binding"/>
    <property type="evidence" value="ECO:0007669"/>
    <property type="project" value="UniProtKB-KW"/>
</dbReference>
<dbReference type="SUPFAM" id="SSF57850">
    <property type="entry name" value="RING/U-box"/>
    <property type="match status" value="1"/>
</dbReference>
<dbReference type="PANTHER" id="PTHR23327:SF51">
    <property type="entry name" value="TRANSCRIPTIONAL REGULATOR OF YEAST FORM ADHERENCE 3"/>
    <property type="match status" value="1"/>
</dbReference>
<feature type="non-terminal residue" evidence="8">
    <location>
        <position position="1"/>
    </location>
</feature>
<evidence type="ECO:0000313" key="8">
    <source>
        <dbReference type="EMBL" id="RUS28485.1"/>
    </source>
</evidence>
<keyword evidence="2 4" id="KW-0863">Zinc-finger</keyword>
<dbReference type="Pfam" id="PF03105">
    <property type="entry name" value="SPX"/>
    <property type="match status" value="1"/>
</dbReference>
<name>A0A433QF90_9FUNG</name>
<keyword evidence="9" id="KW-1185">Reference proteome</keyword>
<dbReference type="PANTHER" id="PTHR23327">
    <property type="entry name" value="RING FINGER PROTEIN 127"/>
    <property type="match status" value="1"/>
</dbReference>
<dbReference type="AlphaFoldDB" id="A0A433QF90"/>
<dbReference type="SMART" id="SM00184">
    <property type="entry name" value="RING"/>
    <property type="match status" value="1"/>
</dbReference>
<reference evidence="8 9" key="1">
    <citation type="journal article" date="2018" name="New Phytol.">
        <title>Phylogenomics of Endogonaceae and evolution of mycorrhizas within Mucoromycota.</title>
        <authorList>
            <person name="Chang Y."/>
            <person name="Desiro A."/>
            <person name="Na H."/>
            <person name="Sandor L."/>
            <person name="Lipzen A."/>
            <person name="Clum A."/>
            <person name="Barry K."/>
            <person name="Grigoriev I.V."/>
            <person name="Martin F.M."/>
            <person name="Stajich J.E."/>
            <person name="Smith M.E."/>
            <person name="Bonito G."/>
            <person name="Spatafora J.W."/>
        </authorList>
    </citation>
    <scope>NUCLEOTIDE SEQUENCE [LARGE SCALE GENOMIC DNA]</scope>
    <source>
        <strain evidence="8 9">AD002</strain>
    </source>
</reference>
<dbReference type="CDD" id="cd23137">
    <property type="entry name" value="RING-HC_TRY3-like"/>
    <property type="match status" value="1"/>
</dbReference>
<dbReference type="Gene3D" id="3.30.40.10">
    <property type="entry name" value="Zinc/RING finger domain, C3HC4 (zinc finger)"/>
    <property type="match status" value="1"/>
</dbReference>
<feature type="compositionally biased region" description="Low complexity" evidence="5">
    <location>
        <begin position="62"/>
        <end position="80"/>
    </location>
</feature>
<feature type="domain" description="RING-type" evidence="6">
    <location>
        <begin position="367"/>
        <end position="406"/>
    </location>
</feature>
<accession>A0A433QF90</accession>
<feature type="domain" description="SPX" evidence="7">
    <location>
        <begin position="1"/>
        <end position="331"/>
    </location>
</feature>
<evidence type="ECO:0000256" key="2">
    <source>
        <dbReference type="ARBA" id="ARBA00022771"/>
    </source>
</evidence>
<evidence type="ECO:0000259" key="6">
    <source>
        <dbReference type="PROSITE" id="PS50089"/>
    </source>
</evidence>
<feature type="region of interest" description="Disordered" evidence="5">
    <location>
        <begin position="51"/>
        <end position="95"/>
    </location>
</feature>
<dbReference type="InterPro" id="IPR017907">
    <property type="entry name" value="Znf_RING_CS"/>
</dbReference>
<dbReference type="InterPro" id="IPR013083">
    <property type="entry name" value="Znf_RING/FYVE/PHD"/>
</dbReference>
<proteinExistence type="predicted"/>
<evidence type="ECO:0000256" key="3">
    <source>
        <dbReference type="ARBA" id="ARBA00022833"/>
    </source>
</evidence>
<keyword evidence="3" id="KW-0862">Zinc</keyword>
<evidence type="ECO:0000256" key="5">
    <source>
        <dbReference type="SAM" id="MobiDB-lite"/>
    </source>
</evidence>
<dbReference type="InterPro" id="IPR018957">
    <property type="entry name" value="Znf_C3HC4_RING-type"/>
</dbReference>
<sequence length="473" mass="53454">QTKPNSTQPNHLGTKDILHPYIRITLDGDRDPNLPLTDIVDLMLTFPVAPIPLRDPPKTRLSISSTNSTDSTDSSNSDRSYTAPPSTPTEFHNSYVPQPAIPIEIYFTGNTDYFTHHSVAPSPRGSVAVTPSEPAHAPVDLRDDDAPHAPTPHKSDPDAISAMRDPAPRSVVIELESDSEFLNMLAEELTKLSELQEESRGVLEDRIERLEKEMIIATSPYKSDIYTWREIIKLYADAEILQGYHEADRTTRSVEASRTQLALFLNQMSKTKLVRRLSTKQSRAAFEQFVLLNINLIDIKQFMVLNRTAITKILKKHDKRSGLIASAGFPKLMCQKRFFTENLSKMLCYIVTSKLSSIVPQPDDYACPICLAVAWRPIRLNCSHVFCVRCLVKAQRKGMRNCPMCRSENVVARADAGNLDVPLENFMKLYFPKEIKEKRKETEREQAMEDMEAFTGRQWTNKAKPSDADCAIM</sequence>
<dbReference type="EMBL" id="RBNJ01006558">
    <property type="protein sequence ID" value="RUS28485.1"/>
    <property type="molecule type" value="Genomic_DNA"/>
</dbReference>
<feature type="compositionally biased region" description="Basic and acidic residues" evidence="5">
    <location>
        <begin position="139"/>
        <end position="157"/>
    </location>
</feature>
<dbReference type="PROSITE" id="PS00518">
    <property type="entry name" value="ZF_RING_1"/>
    <property type="match status" value="1"/>
</dbReference>
<dbReference type="Proteomes" id="UP000274822">
    <property type="component" value="Unassembled WGS sequence"/>
</dbReference>
<evidence type="ECO:0000259" key="7">
    <source>
        <dbReference type="PROSITE" id="PS51382"/>
    </source>
</evidence>
<keyword evidence="1" id="KW-0479">Metal-binding</keyword>
<comment type="caution">
    <text evidence="8">The sequence shown here is derived from an EMBL/GenBank/DDBJ whole genome shotgun (WGS) entry which is preliminary data.</text>
</comment>
<evidence type="ECO:0000313" key="9">
    <source>
        <dbReference type="Proteomes" id="UP000274822"/>
    </source>
</evidence>
<protein>
    <submittedName>
        <fullName evidence="8">SPX domain-containing protein</fullName>
    </submittedName>
</protein>
<gene>
    <name evidence="8" type="ORF">BC938DRAFT_481830</name>
</gene>
<feature type="region of interest" description="Disordered" evidence="5">
    <location>
        <begin position="118"/>
        <end position="164"/>
    </location>
</feature>
<organism evidence="8 9">
    <name type="scientific">Jimgerdemannia flammicorona</name>
    <dbReference type="NCBI Taxonomy" id="994334"/>
    <lineage>
        <taxon>Eukaryota</taxon>
        <taxon>Fungi</taxon>
        <taxon>Fungi incertae sedis</taxon>
        <taxon>Mucoromycota</taxon>
        <taxon>Mucoromycotina</taxon>
        <taxon>Endogonomycetes</taxon>
        <taxon>Endogonales</taxon>
        <taxon>Endogonaceae</taxon>
        <taxon>Jimgerdemannia</taxon>
    </lineage>
</organism>
<dbReference type="Pfam" id="PF00097">
    <property type="entry name" value="zf-C3HC4"/>
    <property type="match status" value="1"/>
</dbReference>
<dbReference type="PROSITE" id="PS51382">
    <property type="entry name" value="SPX"/>
    <property type="match status" value="1"/>
</dbReference>
<evidence type="ECO:0000256" key="1">
    <source>
        <dbReference type="ARBA" id="ARBA00022723"/>
    </source>
</evidence>
<dbReference type="PROSITE" id="PS50089">
    <property type="entry name" value="ZF_RING_2"/>
    <property type="match status" value="1"/>
</dbReference>
<dbReference type="InterPro" id="IPR001841">
    <property type="entry name" value="Znf_RING"/>
</dbReference>